<evidence type="ECO:0000256" key="1">
    <source>
        <dbReference type="ARBA" id="ARBA00022614"/>
    </source>
</evidence>
<evidence type="ECO:0000256" key="4">
    <source>
        <dbReference type="ARBA" id="ARBA00037519"/>
    </source>
</evidence>
<evidence type="ECO:0000256" key="6">
    <source>
        <dbReference type="SAM" id="Phobius"/>
    </source>
</evidence>
<dbReference type="InterPro" id="IPR044575">
    <property type="entry name" value="RAY1-like"/>
</dbReference>
<proteinExistence type="inferred from homology"/>
<comment type="function">
    <text evidence="4">Leucine-rich repeat protein that likely mediates protein interactions, possibly in the context of signal transduction.</text>
</comment>
<dbReference type="EMBL" id="BSYO01000003">
    <property type="protein sequence ID" value="GMH01565.1"/>
    <property type="molecule type" value="Genomic_DNA"/>
</dbReference>
<protein>
    <recommendedName>
        <fullName evidence="7">Nucleotide-diphospho-sugar transferase domain-containing protein</fullName>
    </recommendedName>
</protein>
<organism evidence="8 9">
    <name type="scientific">Nepenthes gracilis</name>
    <name type="common">Slender pitcher plant</name>
    <dbReference type="NCBI Taxonomy" id="150966"/>
    <lineage>
        <taxon>Eukaryota</taxon>
        <taxon>Viridiplantae</taxon>
        <taxon>Streptophyta</taxon>
        <taxon>Embryophyta</taxon>
        <taxon>Tracheophyta</taxon>
        <taxon>Spermatophyta</taxon>
        <taxon>Magnoliopsida</taxon>
        <taxon>eudicotyledons</taxon>
        <taxon>Gunneridae</taxon>
        <taxon>Pentapetalae</taxon>
        <taxon>Caryophyllales</taxon>
        <taxon>Nepenthaceae</taxon>
        <taxon>Nepenthes</taxon>
    </lineage>
</organism>
<comment type="caution">
    <text evidence="8">The sequence shown here is derived from an EMBL/GenBank/DDBJ whole genome shotgun (WGS) entry which is preliminary data.</text>
</comment>
<dbReference type="PANTHER" id="PTHR47483">
    <property type="entry name" value="BETA-ARABINOFURANOSYLTRANSFERASE RAY1"/>
    <property type="match status" value="1"/>
</dbReference>
<dbReference type="Pfam" id="PF03407">
    <property type="entry name" value="Nucleotid_trans"/>
    <property type="match status" value="1"/>
</dbReference>
<keyword evidence="9" id="KW-1185">Reference proteome</keyword>
<dbReference type="SMART" id="SM00369">
    <property type="entry name" value="LRR_TYP"/>
    <property type="match status" value="8"/>
</dbReference>
<evidence type="ECO:0000256" key="2">
    <source>
        <dbReference type="ARBA" id="ARBA00022737"/>
    </source>
</evidence>
<keyword evidence="6" id="KW-0472">Membrane</keyword>
<dbReference type="SUPFAM" id="SSF52058">
    <property type="entry name" value="L domain-like"/>
    <property type="match status" value="1"/>
</dbReference>
<dbReference type="Pfam" id="PF00560">
    <property type="entry name" value="LRR_1"/>
    <property type="match status" value="1"/>
</dbReference>
<dbReference type="GO" id="GO:0016757">
    <property type="term" value="F:glycosyltransferase activity"/>
    <property type="evidence" value="ECO:0007669"/>
    <property type="project" value="InterPro"/>
</dbReference>
<keyword evidence="2" id="KW-0677">Repeat</keyword>
<dbReference type="PRINTS" id="PR00019">
    <property type="entry name" value="LEURICHRPT"/>
</dbReference>
<dbReference type="PROSITE" id="PS51450">
    <property type="entry name" value="LRR"/>
    <property type="match status" value="3"/>
</dbReference>
<dbReference type="SMART" id="SM00364">
    <property type="entry name" value="LRR_BAC"/>
    <property type="match status" value="8"/>
</dbReference>
<evidence type="ECO:0000256" key="3">
    <source>
        <dbReference type="ARBA" id="ARBA00023786"/>
    </source>
</evidence>
<sequence length="1204" mass="136615">MALLSVFPFFRFNKVLQGGLWSVWFSGLLLIGLSVYFTQLLPSIDYEIRRSSFYDEGFGKIGKPNITIFTASNAFAGSVGAKQSLAVRSWLGLSPHINIVLFGNHPSLQSFAAAFGSRVFVESDIDYTFLGTPFFHSMVARSRAFSSDISVLIDPETILLPDFISTMYYAHELDHDWFLIALSRGVSDFPFHLDELGRHWLRKDGEEVQLQKLQEFLSSSWQWHRCEERMLMAWSNSEVPLHLGVLPPFLYGTGLHNYWVINEVLHSNFRFVFDASLAISNFYLIDLDENESEQCVKESVTPEIQKRIWEYNGNVHLGALYGLLYFHEANFTDIMKLVKCDGHFMFTNKAENIVYSPAHRSLHKLWKEKLLFPRREEKIMDCLAAISSLAWITDCPMKNNMNLSTPFHLPFGLESILPIVSDKNMTIVLTVAGYSYKDMLMSWVCRLRHLLIPNFLVFALDDDMYQFSVLQGLPVLRDTLAPGNISFNDCHFGTNCFQKVTKTKSRLVLQILKLGYNVLLSDVDVYWFKNPIPLLHSFGPAVLPAQSDEFNIEGPINLPRRLNSGFYFARSDNSTIAAIEKVVKHAATSELSEQPSFYDTLCGENGSNRVGDDKCREPETNLTVHFLDRDLFPNGAYQGLWEERNVKTACAKKGCYILHNNWISGRMKKLERQRLNLFTQFFWSLFLLSLSSLQRVKIYSCWKLIRTLISVSAMDPDPKSYPLLSLILSQQRANLNDNKSQSDPDVFRQMPYLTHPQVIESMTNSISDIIHAHSLLKPLGDRPSRAAVEAARSRIAEMESKLAEDLESVRSVQSDGDVNWGEGQKLRRREEAEKEMQLYTAVLRLEEMHEEYGKKLREAEERLAAVYRTAVRKLGLDGGDDGANEEVVEILRKASAGEAVERVELPGRELRFVPEAFGMLHDLVVLNLSNNQLELLPDSIAGLRKLEMLDVSSNLLTSMPDSIGLLLKLKVLDLSGNKLNALPESIAACCSLEELNASFNGLSSLPMNMGYGLSNLRKLSIYLNKLRFLPTSLCELKSLKYLDVHFNALCQLPGGIGRLTNLEVLNASSNFSDLTELPESICNLTNLRELDLSNNQIRFLPDAFYRLENLTKLNLEENPLIIPPLEVTKKGAEAVRGYMAKRWHDITEEEQRKSVLAENKELQAGWLGWSKSWLNDMVSGVSETVSGYLGGSKGFRDPYLDQQL</sequence>
<keyword evidence="6" id="KW-1133">Transmembrane helix</keyword>
<evidence type="ECO:0000256" key="5">
    <source>
        <dbReference type="SAM" id="Coils"/>
    </source>
</evidence>
<evidence type="ECO:0000313" key="9">
    <source>
        <dbReference type="Proteomes" id="UP001279734"/>
    </source>
</evidence>
<dbReference type="FunFam" id="3.80.10.10:FF:000405">
    <property type="entry name" value="Plant intracellular Ras-group-related LRR protein 4"/>
    <property type="match status" value="1"/>
</dbReference>
<name>A0AAD3RZF5_NEPGR</name>
<keyword evidence="5" id="KW-0175">Coiled coil</keyword>
<dbReference type="InterPro" id="IPR003591">
    <property type="entry name" value="Leu-rich_rpt_typical-subtyp"/>
</dbReference>
<reference evidence="8" key="1">
    <citation type="submission" date="2023-05" db="EMBL/GenBank/DDBJ databases">
        <title>Nepenthes gracilis genome sequencing.</title>
        <authorList>
            <person name="Fukushima K."/>
        </authorList>
    </citation>
    <scope>NUCLEOTIDE SEQUENCE</scope>
    <source>
        <strain evidence="8">SING2019-196</strain>
    </source>
</reference>
<accession>A0AAD3RZF5</accession>
<feature type="coiled-coil region" evidence="5">
    <location>
        <begin position="842"/>
        <end position="869"/>
    </location>
</feature>
<dbReference type="Pfam" id="PF13855">
    <property type="entry name" value="LRR_8"/>
    <property type="match status" value="3"/>
</dbReference>
<dbReference type="AlphaFoldDB" id="A0AAD3RZF5"/>
<dbReference type="InterPro" id="IPR005069">
    <property type="entry name" value="Nucl-diP-sugar_transferase"/>
</dbReference>
<feature type="domain" description="Nucleotide-diphospho-sugar transferase" evidence="7">
    <location>
        <begin position="451"/>
        <end position="672"/>
    </location>
</feature>
<evidence type="ECO:0000259" key="7">
    <source>
        <dbReference type="Pfam" id="PF03407"/>
    </source>
</evidence>
<keyword evidence="6" id="KW-0812">Transmembrane</keyword>
<dbReference type="PANTHER" id="PTHR47483:SF1">
    <property type="entry name" value="BETA-ARABINOFURANOSYLTRANSFERASE RAY1"/>
    <property type="match status" value="1"/>
</dbReference>
<comment type="similarity">
    <text evidence="3">Belongs to the SHOC2 family.</text>
</comment>
<dbReference type="InterPro" id="IPR001611">
    <property type="entry name" value="Leu-rich_rpt"/>
</dbReference>
<dbReference type="SMART" id="SM00365">
    <property type="entry name" value="LRR_SD22"/>
    <property type="match status" value="4"/>
</dbReference>
<dbReference type="Proteomes" id="UP001279734">
    <property type="component" value="Unassembled WGS sequence"/>
</dbReference>
<keyword evidence="1" id="KW-0433">Leucine-rich repeat</keyword>
<evidence type="ECO:0000313" key="8">
    <source>
        <dbReference type="EMBL" id="GMH01565.1"/>
    </source>
</evidence>
<dbReference type="InterPro" id="IPR032675">
    <property type="entry name" value="LRR_dom_sf"/>
</dbReference>
<feature type="transmembrane region" description="Helical" evidence="6">
    <location>
        <begin position="20"/>
        <end position="41"/>
    </location>
</feature>
<gene>
    <name evidence="8" type="ORF">Nepgr_003404</name>
</gene>
<dbReference type="Gene3D" id="3.80.10.10">
    <property type="entry name" value="Ribonuclease Inhibitor"/>
    <property type="match status" value="1"/>
</dbReference>